<evidence type="ECO:0000256" key="6">
    <source>
        <dbReference type="ARBA" id="ARBA00048552"/>
    </source>
</evidence>
<evidence type="ECO:0000256" key="2">
    <source>
        <dbReference type="ARBA" id="ARBA00022679"/>
    </source>
</evidence>
<dbReference type="Gene3D" id="2.40.50.100">
    <property type="match status" value="3"/>
</dbReference>
<name>I3C7S9_9FLAO</name>
<dbReference type="InterPro" id="IPR045867">
    <property type="entry name" value="DNA-dir_RpoC_beta_prime"/>
</dbReference>
<dbReference type="Pfam" id="PF04998">
    <property type="entry name" value="RNA_pol_Rpb1_5"/>
    <property type="match status" value="1"/>
</dbReference>
<evidence type="ECO:0000256" key="7">
    <source>
        <dbReference type="HAMAP-Rule" id="MF_01322"/>
    </source>
</evidence>
<dbReference type="Proteomes" id="UP000004690">
    <property type="component" value="Unassembled WGS sequence"/>
</dbReference>
<comment type="catalytic activity">
    <reaction evidence="6 7 8">
        <text>RNA(n) + a ribonucleoside 5'-triphosphate = RNA(n+1) + diphosphate</text>
        <dbReference type="Rhea" id="RHEA:21248"/>
        <dbReference type="Rhea" id="RHEA-COMP:14527"/>
        <dbReference type="Rhea" id="RHEA-COMP:17342"/>
        <dbReference type="ChEBI" id="CHEBI:33019"/>
        <dbReference type="ChEBI" id="CHEBI:61557"/>
        <dbReference type="ChEBI" id="CHEBI:140395"/>
        <dbReference type="EC" id="2.7.7.6"/>
    </reaction>
</comment>
<dbReference type="Gene3D" id="2.40.40.20">
    <property type="match status" value="1"/>
</dbReference>
<feature type="binding site" evidence="7">
    <location>
        <position position="900"/>
    </location>
    <ligand>
        <name>Zn(2+)</name>
        <dbReference type="ChEBI" id="CHEBI:29105"/>
        <label>2</label>
    </ligand>
</feature>
<dbReference type="GO" id="GO:0003677">
    <property type="term" value="F:DNA binding"/>
    <property type="evidence" value="ECO:0007669"/>
    <property type="project" value="UniProtKB-UniRule"/>
</dbReference>
<dbReference type="InterPro" id="IPR007081">
    <property type="entry name" value="RNA_pol_Rpb1_5"/>
</dbReference>
<dbReference type="STRING" id="926559.JoomaDRAFT_2701"/>
<comment type="cofactor">
    <cofactor evidence="7">
        <name>Mg(2+)</name>
        <dbReference type="ChEBI" id="CHEBI:18420"/>
    </cofactor>
    <text evidence="7">Binds 1 Mg(2+) ion per subunit.</text>
</comment>
<evidence type="ECO:0000256" key="9">
    <source>
        <dbReference type="SAM" id="MobiDB-lite"/>
    </source>
</evidence>
<evidence type="ECO:0000256" key="5">
    <source>
        <dbReference type="ARBA" id="ARBA00023163"/>
    </source>
</evidence>
<dbReference type="InterPro" id="IPR006592">
    <property type="entry name" value="RNA_pol_N"/>
</dbReference>
<protein>
    <recommendedName>
        <fullName evidence="7">DNA-directed RNA polymerase subunit beta'</fullName>
        <shortName evidence="7">RNAP subunit beta'</shortName>
        <ecNumber evidence="7">2.7.7.6</ecNumber>
    </recommendedName>
    <alternativeName>
        <fullName evidence="7">RNA polymerase subunit beta'</fullName>
    </alternativeName>
    <alternativeName>
        <fullName evidence="7">Transcriptase subunit beta'</fullName>
    </alternativeName>
</protein>
<keyword evidence="12" id="KW-1185">Reference proteome</keyword>
<dbReference type="SUPFAM" id="SSF64484">
    <property type="entry name" value="beta and beta-prime subunits of DNA dependent RNA-polymerase"/>
    <property type="match status" value="1"/>
</dbReference>
<keyword evidence="4 7" id="KW-0479">Metal-binding</keyword>
<feature type="compositionally biased region" description="Polar residues" evidence="9">
    <location>
        <begin position="330"/>
        <end position="347"/>
    </location>
</feature>
<dbReference type="GO" id="GO:0006351">
    <property type="term" value="P:DNA-templated transcription"/>
    <property type="evidence" value="ECO:0007669"/>
    <property type="project" value="UniProtKB-UniRule"/>
</dbReference>
<dbReference type="Gene3D" id="1.10.132.30">
    <property type="match status" value="1"/>
</dbReference>
<dbReference type="Pfam" id="PF00623">
    <property type="entry name" value="RNA_pol_Rpb1_2"/>
    <property type="match status" value="1"/>
</dbReference>
<dbReference type="EC" id="2.7.7.6" evidence="7"/>
<dbReference type="Pfam" id="PF04983">
    <property type="entry name" value="RNA_pol_Rpb1_3"/>
    <property type="match status" value="1"/>
</dbReference>
<feature type="binding site" evidence="7">
    <location>
        <position position="910"/>
    </location>
    <ligand>
        <name>Zn(2+)</name>
        <dbReference type="ChEBI" id="CHEBI:29105"/>
        <label>2</label>
    </ligand>
</feature>
<evidence type="ECO:0000313" key="11">
    <source>
        <dbReference type="EMBL" id="EIJ39672.1"/>
    </source>
</evidence>
<dbReference type="Gene3D" id="4.10.860.120">
    <property type="entry name" value="RNA polymerase II, clamp domain"/>
    <property type="match status" value="1"/>
</dbReference>
<reference evidence="11 12" key="1">
    <citation type="submission" date="2012-02" db="EMBL/GenBank/DDBJ databases">
        <title>Improved High-Quality Draft genome of Joostella marina DSM 19592.</title>
        <authorList>
            <consortium name="US DOE Joint Genome Institute (JGI-PGF)"/>
            <person name="Lucas S."/>
            <person name="Copeland A."/>
            <person name="Lapidus A."/>
            <person name="Bruce D."/>
            <person name="Goodwin L."/>
            <person name="Pitluck S."/>
            <person name="Peters L."/>
            <person name="Chertkov O."/>
            <person name="Ovchinnikova G."/>
            <person name="Kyrpides N."/>
            <person name="Mavromatis K."/>
            <person name="Detter J.C."/>
            <person name="Han C."/>
            <person name="Land M."/>
            <person name="Hauser L."/>
            <person name="Markowitz V."/>
            <person name="Cheng J.-F."/>
            <person name="Hugenholtz P."/>
            <person name="Woyke T."/>
            <person name="Wu D."/>
            <person name="Tindall B."/>
            <person name="Brambilla E."/>
            <person name="Klenk H.-P."/>
            <person name="Eisen J.A."/>
        </authorList>
    </citation>
    <scope>NUCLEOTIDE SEQUENCE [LARGE SCALE GENOMIC DNA]</scope>
    <source>
        <strain evidence="11 12">DSM 19592</strain>
    </source>
</reference>
<dbReference type="InterPro" id="IPR044893">
    <property type="entry name" value="RNA_pol_Rpb1_clamp_domain"/>
</dbReference>
<comment type="similarity">
    <text evidence="7 8">Belongs to the RNA polymerase beta' chain family.</text>
</comment>
<dbReference type="OrthoDB" id="9815296at2"/>
<feature type="binding site" evidence="7">
    <location>
        <position position="826"/>
    </location>
    <ligand>
        <name>Zn(2+)</name>
        <dbReference type="ChEBI" id="CHEBI:29105"/>
        <label>2</label>
    </ligand>
</feature>
<feature type="binding site" evidence="7">
    <location>
        <position position="82"/>
    </location>
    <ligand>
        <name>Zn(2+)</name>
        <dbReference type="ChEBI" id="CHEBI:29105"/>
        <label>1</label>
    </ligand>
</feature>
<comment type="cofactor">
    <cofactor evidence="7">
        <name>Zn(2+)</name>
        <dbReference type="ChEBI" id="CHEBI:29105"/>
    </cofactor>
    <text evidence="7">Binds 2 Zn(2+) ions per subunit.</text>
</comment>
<comment type="function">
    <text evidence="7 8">DNA-dependent RNA polymerase catalyzes the transcription of DNA into RNA using the four ribonucleoside triphosphates as substrates.</text>
</comment>
<keyword evidence="3 7" id="KW-0548">Nucleotidyltransferase</keyword>
<feature type="binding site" evidence="7">
    <location>
        <position position="482"/>
    </location>
    <ligand>
        <name>Mg(2+)</name>
        <dbReference type="ChEBI" id="CHEBI:18420"/>
    </ligand>
</feature>
<feature type="binding site" evidence="7">
    <location>
        <position position="85"/>
    </location>
    <ligand>
        <name>Zn(2+)</name>
        <dbReference type="ChEBI" id="CHEBI:29105"/>
        <label>1</label>
    </ligand>
</feature>
<proteinExistence type="inferred from homology"/>
<evidence type="ECO:0000256" key="8">
    <source>
        <dbReference type="RuleBase" id="RU004279"/>
    </source>
</evidence>
<keyword evidence="5 7" id="KW-0804">Transcription</keyword>
<dbReference type="GO" id="GO:0000287">
    <property type="term" value="F:magnesium ion binding"/>
    <property type="evidence" value="ECO:0007669"/>
    <property type="project" value="UniProtKB-UniRule"/>
</dbReference>
<dbReference type="CDD" id="cd01609">
    <property type="entry name" value="RNAP_beta'_N"/>
    <property type="match status" value="1"/>
</dbReference>
<dbReference type="CDD" id="cd02655">
    <property type="entry name" value="RNAP_beta'_C"/>
    <property type="match status" value="1"/>
</dbReference>
<feature type="domain" description="RNA polymerase N-terminal" evidence="10">
    <location>
        <begin position="253"/>
        <end position="532"/>
    </location>
</feature>
<dbReference type="InterPro" id="IPR007083">
    <property type="entry name" value="RNA_pol_Rpb1_4"/>
</dbReference>
<dbReference type="Gene3D" id="1.10.40.90">
    <property type="match status" value="1"/>
</dbReference>
<dbReference type="InterPro" id="IPR007066">
    <property type="entry name" value="RNA_pol_Rpb1_3"/>
</dbReference>
<dbReference type="NCBIfam" id="TIGR02386">
    <property type="entry name" value="rpoC_TIGR"/>
    <property type="match status" value="1"/>
</dbReference>
<dbReference type="Gene3D" id="1.10.274.100">
    <property type="entry name" value="RNA polymerase Rpb1, domain 3"/>
    <property type="match status" value="2"/>
</dbReference>
<gene>
    <name evidence="7" type="primary">rpoC</name>
    <name evidence="11" type="ORF">JoomaDRAFT_2701</name>
</gene>
<dbReference type="eggNOG" id="COG0086">
    <property type="taxonomic scope" value="Bacteria"/>
</dbReference>
<feature type="binding site" evidence="7">
    <location>
        <position position="67"/>
    </location>
    <ligand>
        <name>Zn(2+)</name>
        <dbReference type="ChEBI" id="CHEBI:29105"/>
        <label>1</label>
    </ligand>
</feature>
<dbReference type="Gene3D" id="1.10.1790.20">
    <property type="match status" value="1"/>
</dbReference>
<feature type="region of interest" description="Disordered" evidence="9">
    <location>
        <begin position="329"/>
        <end position="348"/>
    </location>
</feature>
<dbReference type="InterPro" id="IPR012754">
    <property type="entry name" value="DNA-dir_RpoC_beta_prime_bact"/>
</dbReference>
<feature type="binding site" evidence="7">
    <location>
        <position position="69"/>
    </location>
    <ligand>
        <name>Zn(2+)</name>
        <dbReference type="ChEBI" id="CHEBI:29105"/>
        <label>1</label>
    </ligand>
</feature>
<dbReference type="EMBL" id="JH651379">
    <property type="protein sequence ID" value="EIJ39672.1"/>
    <property type="molecule type" value="Genomic_DNA"/>
</dbReference>
<dbReference type="InterPro" id="IPR038120">
    <property type="entry name" value="Rpb1_funnel_sf"/>
</dbReference>
<feature type="binding site" evidence="7">
    <location>
        <position position="480"/>
    </location>
    <ligand>
        <name>Mg(2+)</name>
        <dbReference type="ChEBI" id="CHEBI:18420"/>
    </ligand>
</feature>
<dbReference type="HAMAP" id="MF_01322">
    <property type="entry name" value="RNApol_bact_RpoC"/>
    <property type="match status" value="1"/>
</dbReference>
<evidence type="ECO:0000256" key="3">
    <source>
        <dbReference type="ARBA" id="ARBA00022695"/>
    </source>
</evidence>
<keyword evidence="2 7" id="KW-0808">Transferase</keyword>
<organism evidence="11 12">
    <name type="scientific">Galbibacter orientalis DSM 19592</name>
    <dbReference type="NCBI Taxonomy" id="926559"/>
    <lineage>
        <taxon>Bacteria</taxon>
        <taxon>Pseudomonadati</taxon>
        <taxon>Bacteroidota</taxon>
        <taxon>Flavobacteriia</taxon>
        <taxon>Flavobacteriales</taxon>
        <taxon>Flavobacteriaceae</taxon>
        <taxon>Galbibacter</taxon>
    </lineage>
</organism>
<dbReference type="PANTHER" id="PTHR19376:SF54">
    <property type="entry name" value="DNA-DIRECTED RNA POLYMERASE SUBUNIT BETA"/>
    <property type="match status" value="1"/>
</dbReference>
<evidence type="ECO:0000256" key="4">
    <source>
        <dbReference type="ARBA" id="ARBA00022723"/>
    </source>
</evidence>
<feature type="binding site" evidence="7">
    <location>
        <position position="907"/>
    </location>
    <ligand>
        <name>Zn(2+)</name>
        <dbReference type="ChEBI" id="CHEBI:29105"/>
        <label>2</label>
    </ligand>
</feature>
<dbReference type="InterPro" id="IPR042102">
    <property type="entry name" value="RNA_pol_Rpb1_3_sf"/>
</dbReference>
<dbReference type="SMART" id="SM00663">
    <property type="entry name" value="RPOLA_N"/>
    <property type="match status" value="1"/>
</dbReference>
<dbReference type="GO" id="GO:0003899">
    <property type="term" value="F:DNA-directed RNA polymerase activity"/>
    <property type="evidence" value="ECO:0007669"/>
    <property type="project" value="UniProtKB-UniRule"/>
</dbReference>
<feature type="binding site" evidence="7">
    <location>
        <position position="478"/>
    </location>
    <ligand>
        <name>Mg(2+)</name>
        <dbReference type="ChEBI" id="CHEBI:18420"/>
    </ligand>
</feature>
<dbReference type="RefSeq" id="WP_008613327.1">
    <property type="nucleotide sequence ID" value="NZ_JH651379.1"/>
</dbReference>
<dbReference type="GO" id="GO:0000428">
    <property type="term" value="C:DNA-directed RNA polymerase complex"/>
    <property type="evidence" value="ECO:0007669"/>
    <property type="project" value="UniProtKB-KW"/>
</dbReference>
<dbReference type="GO" id="GO:0008270">
    <property type="term" value="F:zinc ion binding"/>
    <property type="evidence" value="ECO:0007669"/>
    <property type="project" value="UniProtKB-UniRule"/>
</dbReference>
<dbReference type="HOGENOM" id="CLU_000524_3_1_10"/>
<accession>I3C7S9</accession>
<dbReference type="PANTHER" id="PTHR19376">
    <property type="entry name" value="DNA-DIRECTED RNA POLYMERASE"/>
    <property type="match status" value="1"/>
</dbReference>
<evidence type="ECO:0000259" key="10">
    <source>
        <dbReference type="SMART" id="SM00663"/>
    </source>
</evidence>
<keyword evidence="7" id="KW-0862">Zinc</keyword>
<keyword evidence="1 7" id="KW-0240">DNA-directed RNA polymerase</keyword>
<keyword evidence="7" id="KW-0460">Magnesium</keyword>
<dbReference type="InterPro" id="IPR007080">
    <property type="entry name" value="RNA_pol_Rpb1_1"/>
</dbReference>
<sequence>MARNKDKNTVQQRFNKISIGLASPESILAESRGEVLKPETINYRTHKPERDGLFCERIFGPVKDYECACGKYKRIRYKGIVCDRCGVEVTEKKVRRDRVGHINLVVPVAHIWYFRSLPNKIGYLLGLPSKKLDMIIYYERYVVIQPGNAKNADGEPVQKMDFLTEEEYLNILESLPSENQYLEDTDPNKFIAKMGAECLIELLSRIELNELSYELRHKANTETSKQRKTEALKRLQVVEALRESQKNRENNPEWMIMKVIPVIPPELRPLVPLDGGRFATSDLNDLYRRVIIRNNRLKRLMEIKAPEVILRNEKRMLQESVDSLFDNTRKSSAVKTESNRPLKSLSDSLKGKQGRFRQNLLGKRVDYSARSVIVVGPEMKLFECGLPKNMAAELYKPFVIRKLIERGIVKTVKSAKKIIDKREPVVWDILENVLKGHPVLLNRAPTLHRLGIQAFQPKLIEGKAIQLHPLVCTAFNADFDGDQMAVHLPLGPEAILEAQMLMLASHNILNPANGSPVTVPSQDMVLGLYYMTKARRSTPEHPIKGEGLTFYSADEVTIAFNEKKVDLNAMVKVRAKDFNEEGELVYQIIETTVGRILFNQVVPEKAGYINEVLTKKSLRDIIGEILKATDVPTTADFLDKIKSMGYNFAFKGGLSFSLGDIIIPEEKGPMIDEANVQVDGIMANYNMGLITNNERYNQVIDVWTSTNAMLTELAMKRIREDNQGFNSVFMMLDSGARGSKEQIRQLTGMRGLMAKPKKSTAGGGEIIENPILSNFKEGLSILEYFISTHGARKGLADTALKTADAGYLTRRLVDVSQDVIVNTEDCGTLRGVEVEALKKNDEIVESLGERILGRVSLHDVYDPLTEELLVRSGEEVSEAIVKKINASPVEKIEVRSPLTCEAKRGICAKCYGRNLATGKMVQRGEAVGVVAAQSIGEPGTQLTLRTFHVGGIAGNISEENKVIAKFNSKLEIEDLKTVKGTDAEGNEVDVVISRTAEVKFVDEKTGIVLATNNVPYGSQIFVKEGQKVEKGAVICQWDPYNAVIVSEFSGKIAYENIDQGVTYQVEIDEQTGFQEKVISESRNKKLIPTLLIKDAKGETLRSYNLPVGAHIMVDNGEKIAEGKVLVKIPRRSSKAGDITGGLPRVTELFEARNPSNPAVVSEIDGVVSFGKIKRGNREIIVESKLGDIKKYLVKLSNQILVQENDYVRAGMPLSDGSITPEDILRIKGPSAVQQYLVNEVQEVYRLQGVKINDKHFEVVVRQMMRKVNIQDSGDTTFLEQQLVHKDDFIEENDRIFGMKVIEDAGDSDTLRAGQIISPRELRDENSILRRNDKQLVEARDAVPAVATPILQGITRASLQTKSFISAASFQETTKVLNEAAVSGKIDDLEGLKENVIVGHRIPAGTGMRDYDNIIVGSKEEYNEIMASKQQHVNF</sequence>
<comment type="subunit">
    <text evidence="7">The RNAP catalytic core consists of 2 alpha, 1 beta, 1 beta' and 1 omega subunit. When a sigma factor is associated with the core the holoenzyme is formed, which can initiate transcription.</text>
</comment>
<evidence type="ECO:0000256" key="1">
    <source>
        <dbReference type="ARBA" id="ARBA00022478"/>
    </source>
</evidence>
<dbReference type="Pfam" id="PF04997">
    <property type="entry name" value="RNA_pol_Rpb1_1"/>
    <property type="match status" value="1"/>
</dbReference>
<evidence type="ECO:0000313" key="12">
    <source>
        <dbReference type="Proteomes" id="UP000004690"/>
    </source>
</evidence>
<dbReference type="Pfam" id="PF05000">
    <property type="entry name" value="RNA_pol_Rpb1_4"/>
    <property type="match status" value="1"/>
</dbReference>
<dbReference type="Gene3D" id="1.10.150.390">
    <property type="match status" value="1"/>
</dbReference>
<dbReference type="InterPro" id="IPR000722">
    <property type="entry name" value="RNA_pol_asu"/>
</dbReference>